<keyword evidence="3" id="KW-1185">Reference proteome</keyword>
<proteinExistence type="predicted"/>
<comment type="caution">
    <text evidence="2">The sequence shown here is derived from an EMBL/GenBank/DDBJ whole genome shotgun (WGS) entry which is preliminary data.</text>
</comment>
<keyword evidence="1" id="KW-0472">Membrane</keyword>
<sequence length="562" mass="62777">MFLSLAQAISLVYNCCIVYMDFIWTSAVTLCAYLVALSLGRALRRRLLRKQTCVLDLDGLGLRFPSQKIKGTAVICGGSVGGLLAAHVCHDHFDDVVIVEPEMWLYSEDARRTDSWNQENRRSRVMQYESFQVIPVMGYMILSRLFPNFEEECKVSGIKVGPHETRTFVSGNALKRPHAEYGGSLPKTIYASRAGLETCLRRLVLGGRYKNIRQIVGTVTGVSRSASNPNLIDAVTMRTTEGSSSLGAALVIDCTGPASAGLKWLRREGYGFTDSYNKNQLPLDDLKIAYDQKLKYTTLQFRVAPEVARRLPGLPAPFDECGFIYCLATDPAKETRCLFSNRVDKDIIHICFSAMGECELPTDLDAAKTCVRSLVTEKPIPQSFFDLLDALDEVQDTMTCSKVNFFGSSYIRYEKGVNLPSNLIALGDSVMKVNPIYGHGCTKAFFGAICLNVLLQNLTEIHESFSNRFFRMQADKVVPLWNGTKVGDYLYPTTVPIPGETLSEGSWLRWYMKRLTILSFTDDQAASALWHVRTLLAPSIDTLQPGLIFKVLWNFFKGSVSY</sequence>
<name>A0AA39JI24_9AGAR</name>
<accession>A0AA39JI24</accession>
<dbReference type="Proteomes" id="UP001175226">
    <property type="component" value="Unassembled WGS sequence"/>
</dbReference>
<keyword evidence="1" id="KW-0812">Transmembrane</keyword>
<keyword evidence="1" id="KW-1133">Transmembrane helix</keyword>
<feature type="transmembrane region" description="Helical" evidence="1">
    <location>
        <begin position="24"/>
        <end position="43"/>
    </location>
</feature>
<evidence type="ECO:0000313" key="2">
    <source>
        <dbReference type="EMBL" id="KAK0442350.1"/>
    </source>
</evidence>
<evidence type="ECO:0008006" key="4">
    <source>
        <dbReference type="Google" id="ProtNLM"/>
    </source>
</evidence>
<dbReference type="InterPro" id="IPR036188">
    <property type="entry name" value="FAD/NAD-bd_sf"/>
</dbReference>
<dbReference type="AlphaFoldDB" id="A0AA39JI24"/>
<gene>
    <name evidence="2" type="ORF">EV421DRAFT_1808599</name>
</gene>
<evidence type="ECO:0000313" key="3">
    <source>
        <dbReference type="Proteomes" id="UP001175226"/>
    </source>
</evidence>
<reference evidence="2" key="1">
    <citation type="submission" date="2023-06" db="EMBL/GenBank/DDBJ databases">
        <authorList>
            <consortium name="Lawrence Berkeley National Laboratory"/>
            <person name="Ahrendt S."/>
            <person name="Sahu N."/>
            <person name="Indic B."/>
            <person name="Wong-Bajracharya J."/>
            <person name="Merenyi Z."/>
            <person name="Ke H.-M."/>
            <person name="Monk M."/>
            <person name="Kocsube S."/>
            <person name="Drula E."/>
            <person name="Lipzen A."/>
            <person name="Balint B."/>
            <person name="Henrissat B."/>
            <person name="Andreopoulos B."/>
            <person name="Martin F.M."/>
            <person name="Harder C.B."/>
            <person name="Rigling D."/>
            <person name="Ford K.L."/>
            <person name="Foster G.D."/>
            <person name="Pangilinan J."/>
            <person name="Papanicolaou A."/>
            <person name="Barry K."/>
            <person name="LaButti K."/>
            <person name="Viragh M."/>
            <person name="Koriabine M."/>
            <person name="Yan M."/>
            <person name="Riley R."/>
            <person name="Champramary S."/>
            <person name="Plett K.L."/>
            <person name="Tsai I.J."/>
            <person name="Slot J."/>
            <person name="Sipos G."/>
            <person name="Plett J."/>
            <person name="Nagy L.G."/>
            <person name="Grigoriev I.V."/>
        </authorList>
    </citation>
    <scope>NUCLEOTIDE SEQUENCE</scope>
    <source>
        <strain evidence="2">FPL87.14</strain>
    </source>
</reference>
<organism evidence="2 3">
    <name type="scientific">Armillaria borealis</name>
    <dbReference type="NCBI Taxonomy" id="47425"/>
    <lineage>
        <taxon>Eukaryota</taxon>
        <taxon>Fungi</taxon>
        <taxon>Dikarya</taxon>
        <taxon>Basidiomycota</taxon>
        <taxon>Agaricomycotina</taxon>
        <taxon>Agaricomycetes</taxon>
        <taxon>Agaricomycetidae</taxon>
        <taxon>Agaricales</taxon>
        <taxon>Marasmiineae</taxon>
        <taxon>Physalacriaceae</taxon>
        <taxon>Armillaria</taxon>
    </lineage>
</organism>
<protein>
    <recommendedName>
        <fullName evidence="4">FAD/NAD(P)-binding domain-containing protein</fullName>
    </recommendedName>
</protein>
<dbReference type="EMBL" id="JAUEPT010000026">
    <property type="protein sequence ID" value="KAK0442350.1"/>
    <property type="molecule type" value="Genomic_DNA"/>
</dbReference>
<evidence type="ECO:0000256" key="1">
    <source>
        <dbReference type="SAM" id="Phobius"/>
    </source>
</evidence>
<dbReference type="SUPFAM" id="SSF51905">
    <property type="entry name" value="FAD/NAD(P)-binding domain"/>
    <property type="match status" value="1"/>
</dbReference>